<dbReference type="AlphaFoldDB" id="A0AAW1M7W9"/>
<feature type="compositionally biased region" description="Basic and acidic residues" evidence="1">
    <location>
        <begin position="119"/>
        <end position="133"/>
    </location>
</feature>
<evidence type="ECO:0008006" key="4">
    <source>
        <dbReference type="Google" id="ProtNLM"/>
    </source>
</evidence>
<evidence type="ECO:0000313" key="3">
    <source>
        <dbReference type="Proteomes" id="UP001443914"/>
    </source>
</evidence>
<dbReference type="Proteomes" id="UP001443914">
    <property type="component" value="Unassembled WGS sequence"/>
</dbReference>
<dbReference type="EMBL" id="JBDFQZ010000003">
    <property type="protein sequence ID" value="KAK9742508.1"/>
    <property type="molecule type" value="Genomic_DNA"/>
</dbReference>
<evidence type="ECO:0000256" key="1">
    <source>
        <dbReference type="SAM" id="MobiDB-lite"/>
    </source>
</evidence>
<accession>A0AAW1M7W9</accession>
<feature type="region of interest" description="Disordered" evidence="1">
    <location>
        <begin position="183"/>
        <end position="214"/>
    </location>
</feature>
<dbReference type="PANTHER" id="PTHR36757:SF1">
    <property type="entry name" value="GENOME ASSEMBLY, CHROMOSOME: A04"/>
    <property type="match status" value="1"/>
</dbReference>
<keyword evidence="3" id="KW-1185">Reference proteome</keyword>
<sequence length="249" mass="27630">MAVDIFTDTSSNREISPRISFSHDLSNCDILPIEPHLPLKSSPLDYDFDFCFSKRSCDQDSSMADELFANGVILPIQIKRKEISISSNSKSSSSSSSSSSSRLLSPPHSSSQNISEAVNVRETEEKQRKENDNKSSFWTFKRSSSLNCGRLYRRGLCSLPLLLRSKSTGSTVSAKKSLITSIDEPHLNHNYHKKQGSLKKSSSTHHQKPPLKKKHYGVIQVSPVINVTTGSLFGFCSVFSNGKDKGKKK</sequence>
<feature type="region of interest" description="Disordered" evidence="1">
    <location>
        <begin position="85"/>
        <end position="134"/>
    </location>
</feature>
<gene>
    <name evidence="2" type="ORF">RND81_03G178000</name>
</gene>
<protein>
    <recommendedName>
        <fullName evidence="4">Membrane-associated kinase regulator</fullName>
    </recommendedName>
</protein>
<feature type="compositionally biased region" description="Low complexity" evidence="1">
    <location>
        <begin position="85"/>
        <end position="111"/>
    </location>
</feature>
<proteinExistence type="predicted"/>
<evidence type="ECO:0000313" key="2">
    <source>
        <dbReference type="EMBL" id="KAK9742508.1"/>
    </source>
</evidence>
<name>A0AAW1M7W9_SAPOF</name>
<feature type="compositionally biased region" description="Basic residues" evidence="1">
    <location>
        <begin position="189"/>
        <end position="214"/>
    </location>
</feature>
<comment type="caution">
    <text evidence="2">The sequence shown here is derived from an EMBL/GenBank/DDBJ whole genome shotgun (WGS) entry which is preliminary data.</text>
</comment>
<reference evidence="2" key="1">
    <citation type="submission" date="2024-03" db="EMBL/GenBank/DDBJ databases">
        <title>WGS assembly of Saponaria officinalis var. Norfolk2.</title>
        <authorList>
            <person name="Jenkins J."/>
            <person name="Shu S."/>
            <person name="Grimwood J."/>
            <person name="Barry K."/>
            <person name="Goodstein D."/>
            <person name="Schmutz J."/>
            <person name="Leebens-Mack J."/>
            <person name="Osbourn A."/>
        </authorList>
    </citation>
    <scope>NUCLEOTIDE SEQUENCE [LARGE SCALE GENOMIC DNA]</scope>
    <source>
        <strain evidence="2">JIC</strain>
    </source>
</reference>
<dbReference type="PANTHER" id="PTHR36757">
    <property type="entry name" value="BNAANNG22500D PROTEIN"/>
    <property type="match status" value="1"/>
</dbReference>
<organism evidence="2 3">
    <name type="scientific">Saponaria officinalis</name>
    <name type="common">Common soapwort</name>
    <name type="synonym">Lychnis saponaria</name>
    <dbReference type="NCBI Taxonomy" id="3572"/>
    <lineage>
        <taxon>Eukaryota</taxon>
        <taxon>Viridiplantae</taxon>
        <taxon>Streptophyta</taxon>
        <taxon>Embryophyta</taxon>
        <taxon>Tracheophyta</taxon>
        <taxon>Spermatophyta</taxon>
        <taxon>Magnoliopsida</taxon>
        <taxon>eudicotyledons</taxon>
        <taxon>Gunneridae</taxon>
        <taxon>Pentapetalae</taxon>
        <taxon>Caryophyllales</taxon>
        <taxon>Caryophyllaceae</taxon>
        <taxon>Caryophylleae</taxon>
        <taxon>Saponaria</taxon>
    </lineage>
</organism>